<keyword evidence="3" id="KW-0472">Membrane</keyword>
<dbReference type="EMBL" id="CP048286">
    <property type="protein sequence ID" value="QHW33747.1"/>
    <property type="molecule type" value="Genomic_DNA"/>
</dbReference>
<accession>A0A6C0P5I1</accession>
<dbReference type="Proteomes" id="UP000479114">
    <property type="component" value="Chromosome"/>
</dbReference>
<name>A0A6C0P5I1_9BACL</name>
<evidence type="ECO:0000256" key="7">
    <source>
        <dbReference type="SAM" id="SignalP"/>
    </source>
</evidence>
<feature type="chain" id="PRO_5039336027" evidence="7">
    <location>
        <begin position="25"/>
        <end position="484"/>
    </location>
</feature>
<dbReference type="PANTHER" id="PTHR43649:SF33">
    <property type="entry name" value="POLYGALACTURONAN_RHAMNOGALACTURONAN-BINDING PROTEIN YTCQ"/>
    <property type="match status" value="1"/>
</dbReference>
<reference evidence="8 9" key="1">
    <citation type="submission" date="2020-02" db="EMBL/GenBank/DDBJ databases">
        <title>Paenibacillus sp. nov., isolated from rhizosphere soil of tomato.</title>
        <authorList>
            <person name="Weon H.-Y."/>
            <person name="Lee S.A."/>
        </authorList>
    </citation>
    <scope>NUCLEOTIDE SEQUENCE [LARGE SCALE GENOMIC DNA]</scope>
    <source>
        <strain evidence="8 9">14171R-81</strain>
    </source>
</reference>
<dbReference type="Pfam" id="PF01547">
    <property type="entry name" value="SBP_bac_1"/>
    <property type="match status" value="1"/>
</dbReference>
<keyword evidence="1" id="KW-1003">Cell membrane</keyword>
<dbReference type="InterPro" id="IPR006059">
    <property type="entry name" value="SBP"/>
</dbReference>
<keyword evidence="4" id="KW-0564">Palmitate</keyword>
<evidence type="ECO:0000313" key="8">
    <source>
        <dbReference type="EMBL" id="QHW33747.1"/>
    </source>
</evidence>
<organism evidence="8 9">
    <name type="scientific">Paenibacillus rhizovicinus</name>
    <dbReference type="NCBI Taxonomy" id="2704463"/>
    <lineage>
        <taxon>Bacteria</taxon>
        <taxon>Bacillati</taxon>
        <taxon>Bacillota</taxon>
        <taxon>Bacilli</taxon>
        <taxon>Bacillales</taxon>
        <taxon>Paenibacillaceae</taxon>
        <taxon>Paenibacillus</taxon>
    </lineage>
</organism>
<feature type="region of interest" description="Disordered" evidence="6">
    <location>
        <begin position="26"/>
        <end position="76"/>
    </location>
</feature>
<evidence type="ECO:0000256" key="4">
    <source>
        <dbReference type="ARBA" id="ARBA00023139"/>
    </source>
</evidence>
<evidence type="ECO:0000256" key="2">
    <source>
        <dbReference type="ARBA" id="ARBA00022729"/>
    </source>
</evidence>
<evidence type="ECO:0000256" key="6">
    <source>
        <dbReference type="SAM" id="MobiDB-lite"/>
    </source>
</evidence>
<evidence type="ECO:0000313" key="9">
    <source>
        <dbReference type="Proteomes" id="UP000479114"/>
    </source>
</evidence>
<proteinExistence type="predicted"/>
<evidence type="ECO:0000256" key="1">
    <source>
        <dbReference type="ARBA" id="ARBA00022475"/>
    </source>
</evidence>
<gene>
    <name evidence="8" type="ORF">GZH47_25070</name>
</gene>
<dbReference type="AlphaFoldDB" id="A0A6C0P5I1"/>
<feature type="compositionally biased region" description="Low complexity" evidence="6">
    <location>
        <begin position="37"/>
        <end position="74"/>
    </location>
</feature>
<dbReference type="Gene3D" id="3.40.190.10">
    <property type="entry name" value="Periplasmic binding protein-like II"/>
    <property type="match status" value="1"/>
</dbReference>
<dbReference type="SUPFAM" id="SSF53850">
    <property type="entry name" value="Periplasmic binding protein-like II"/>
    <property type="match status" value="1"/>
</dbReference>
<dbReference type="KEGG" id="prz:GZH47_25070"/>
<keyword evidence="2 7" id="KW-0732">Signal</keyword>
<dbReference type="PANTHER" id="PTHR43649">
    <property type="entry name" value="ARABINOSE-BINDING PROTEIN-RELATED"/>
    <property type="match status" value="1"/>
</dbReference>
<keyword evidence="9" id="KW-1185">Reference proteome</keyword>
<dbReference type="PROSITE" id="PS51257">
    <property type="entry name" value="PROKAR_LIPOPROTEIN"/>
    <property type="match status" value="1"/>
</dbReference>
<dbReference type="InterPro" id="IPR050490">
    <property type="entry name" value="Bact_solute-bd_prot1"/>
</dbReference>
<feature type="compositionally biased region" description="Polar residues" evidence="6">
    <location>
        <begin position="26"/>
        <end position="36"/>
    </location>
</feature>
<evidence type="ECO:0000256" key="3">
    <source>
        <dbReference type="ARBA" id="ARBA00023136"/>
    </source>
</evidence>
<keyword evidence="5" id="KW-0449">Lipoprotein</keyword>
<evidence type="ECO:0000256" key="5">
    <source>
        <dbReference type="ARBA" id="ARBA00023288"/>
    </source>
</evidence>
<protein>
    <submittedName>
        <fullName evidence="8">Extracellular solute-binding protein</fullName>
    </submittedName>
</protein>
<dbReference type="RefSeq" id="WP_162643745.1">
    <property type="nucleotide sequence ID" value="NZ_CP048286.1"/>
</dbReference>
<feature type="signal peptide" evidence="7">
    <location>
        <begin position="1"/>
        <end position="24"/>
    </location>
</feature>
<sequence>MHDKHSRRLMVSAAALMVAFSVTGCGSSSDNNTNMSNKPANAADANKNANSGGNTGNAAANATTDTETPPAENAADLKGETIKIGVWWDGADPRAKEEKDRTPADDEQIALIEAAEKKYNGKVEFVKFGDYGKYVENLTTTSLAGDPFADVVVLELFWAFPSLVNKNFILPIDDMLDLSDPKYISWMKNGGSYQGKQYGFIDSPPSPYGIFYNKKLVQEMGLEDPYTLQKNGTWTWDKFRELAKAATKDTNGDGKTDVFGFIGDMKTSTEQFVYGNKGSFDKDESGNMKFSMNSANSIQGLQLVADMYNVDKSILQPAPTDGNDKAFIAGKSVLYGGFSWELDGLKTNMKDTELGYVFFPKAPNATDYTSYTPYGNMYMVSKYSKHPEIAMKIMDEISLHGKNKELAIESWKNAFTPDALDTRTQMYDKIDYSGSFIAIPDADKLVDGVLKDITEGKVAPATAVEKIKNQFEAGISKLQAEESK</sequence>